<keyword evidence="4 10" id="KW-0479">Metal-binding</keyword>
<dbReference type="EMBL" id="CP015079">
    <property type="protein sequence ID" value="ANH39264.1"/>
    <property type="molecule type" value="Genomic_DNA"/>
</dbReference>
<evidence type="ECO:0000313" key="12">
    <source>
        <dbReference type="Proteomes" id="UP000077868"/>
    </source>
</evidence>
<feature type="binding site" description="covalent" evidence="10">
    <location>
        <position position="122"/>
    </location>
    <ligand>
        <name>heme</name>
        <dbReference type="ChEBI" id="CHEBI:30413"/>
    </ligand>
</feature>
<dbReference type="GO" id="GO:0020037">
    <property type="term" value="F:heme binding"/>
    <property type="evidence" value="ECO:0007669"/>
    <property type="project" value="InterPro"/>
</dbReference>
<dbReference type="Gene3D" id="2.40.50.140">
    <property type="entry name" value="Nucleic acid-binding proteins"/>
    <property type="match status" value="1"/>
</dbReference>
<dbReference type="AlphaFoldDB" id="A0A1A9GLW2"/>
<evidence type="ECO:0000256" key="1">
    <source>
        <dbReference type="ARBA" id="ARBA00004370"/>
    </source>
</evidence>
<dbReference type="SUPFAM" id="SSF82093">
    <property type="entry name" value="Heme chaperone CcmE"/>
    <property type="match status" value="1"/>
</dbReference>
<evidence type="ECO:0000256" key="6">
    <source>
        <dbReference type="ARBA" id="ARBA00022968"/>
    </source>
</evidence>
<dbReference type="PANTHER" id="PTHR34128:SF2">
    <property type="entry name" value="CYTOCHROME C-TYPE BIOGENESIS PROTEIN CCME HOMOLOG, MITOCHONDRIAL"/>
    <property type="match status" value="1"/>
</dbReference>
<dbReference type="STRING" id="1300347.I601_2848"/>
<dbReference type="InterPro" id="IPR012340">
    <property type="entry name" value="NA-bd_OB-fold"/>
</dbReference>
<evidence type="ECO:0000313" key="11">
    <source>
        <dbReference type="EMBL" id="ANH39264.1"/>
    </source>
</evidence>
<name>A0A1A9GLW2_9ACTN</name>
<dbReference type="PATRIC" id="fig|1300347.3.peg.2846"/>
<dbReference type="GO" id="GO:0017003">
    <property type="term" value="P:protein-heme linkage"/>
    <property type="evidence" value="ECO:0007669"/>
    <property type="project" value="InterPro"/>
</dbReference>
<dbReference type="PANTHER" id="PTHR34128">
    <property type="entry name" value="CYTOCHROME C-TYPE BIOGENESIS PROTEIN CCME HOMOLOG, MITOCHONDRIAL"/>
    <property type="match status" value="1"/>
</dbReference>
<feature type="binding site" description="axial binding residue" evidence="10">
    <location>
        <position position="126"/>
    </location>
    <ligand>
        <name>heme</name>
        <dbReference type="ChEBI" id="CHEBI:30413"/>
    </ligand>
    <ligandPart>
        <name>Fe</name>
        <dbReference type="ChEBI" id="CHEBI:18248"/>
    </ligandPart>
</feature>
<evidence type="ECO:0000256" key="9">
    <source>
        <dbReference type="ARBA" id="ARBA00023136"/>
    </source>
</evidence>
<keyword evidence="8 10" id="KW-0408">Iron</keyword>
<comment type="subcellular location">
    <subcellularLocation>
        <location evidence="1">Membrane</location>
    </subcellularLocation>
</comment>
<dbReference type="Pfam" id="PF03100">
    <property type="entry name" value="CcmE"/>
    <property type="match status" value="1"/>
</dbReference>
<dbReference type="Proteomes" id="UP000077868">
    <property type="component" value="Chromosome"/>
</dbReference>
<dbReference type="GO" id="GO:0046872">
    <property type="term" value="F:metal ion binding"/>
    <property type="evidence" value="ECO:0007669"/>
    <property type="project" value="UniProtKB-KW"/>
</dbReference>
<keyword evidence="2 10" id="KW-0349">Heme</keyword>
<keyword evidence="6" id="KW-0735">Signal-anchor</keyword>
<evidence type="ECO:0000256" key="5">
    <source>
        <dbReference type="ARBA" id="ARBA00022748"/>
    </source>
</evidence>
<dbReference type="OrthoDB" id="9793584at2"/>
<dbReference type="KEGG" id="ndk:I601_2848"/>
<dbReference type="InterPro" id="IPR004329">
    <property type="entry name" value="CcmE"/>
</dbReference>
<dbReference type="GO" id="GO:0005886">
    <property type="term" value="C:plasma membrane"/>
    <property type="evidence" value="ECO:0007669"/>
    <property type="project" value="InterPro"/>
</dbReference>
<proteinExistence type="predicted"/>
<evidence type="ECO:0000256" key="3">
    <source>
        <dbReference type="ARBA" id="ARBA00022692"/>
    </source>
</evidence>
<dbReference type="InterPro" id="IPR036127">
    <property type="entry name" value="CcmE-like_sf"/>
</dbReference>
<keyword evidence="12" id="KW-1185">Reference proteome</keyword>
<keyword evidence="3" id="KW-0812">Transmembrane</keyword>
<evidence type="ECO:0000256" key="10">
    <source>
        <dbReference type="PIRSR" id="PIRSR604329-50"/>
    </source>
</evidence>
<organism evidence="11 12">
    <name type="scientific">Nocardioides dokdonensis FR1436</name>
    <dbReference type="NCBI Taxonomy" id="1300347"/>
    <lineage>
        <taxon>Bacteria</taxon>
        <taxon>Bacillati</taxon>
        <taxon>Actinomycetota</taxon>
        <taxon>Actinomycetes</taxon>
        <taxon>Propionibacteriales</taxon>
        <taxon>Nocardioidaceae</taxon>
        <taxon>Nocardioides</taxon>
    </lineage>
</organism>
<dbReference type="RefSeq" id="WP_068110927.1">
    <property type="nucleotide sequence ID" value="NZ_CP015079.1"/>
</dbReference>
<sequence>MRSVLSTPRARLAVVGVAAAGVLGVLGATGLQDNLVYYRTPSEIDVGAGDDQRVRLGGLVAEGSVSRDSGTLQFVLTDGAYDVAVTYEGRAPGVFREGQGAIVEGTLDSEGAFTADNVLVKHDNQYVDGSGETYEPTS</sequence>
<evidence type="ECO:0000256" key="7">
    <source>
        <dbReference type="ARBA" id="ARBA00022989"/>
    </source>
</evidence>
<gene>
    <name evidence="11" type="primary">ccmE</name>
    <name evidence="11" type="ORF">I601_2848</name>
</gene>
<dbReference type="GO" id="GO:0017004">
    <property type="term" value="P:cytochrome complex assembly"/>
    <property type="evidence" value="ECO:0007669"/>
    <property type="project" value="UniProtKB-KW"/>
</dbReference>
<protein>
    <submittedName>
        <fullName evidence="11">Cytochrome c-type biogenesis protein CcmE</fullName>
    </submittedName>
</protein>
<keyword evidence="7" id="KW-1133">Transmembrane helix</keyword>
<reference evidence="11 12" key="1">
    <citation type="submission" date="2016-03" db="EMBL/GenBank/DDBJ databases">
        <title>Complete genome sequence of a soil Actinobacterium, Nocardioides dokdonensis FR1436.</title>
        <authorList>
            <person name="Kwon S.-K."/>
            <person name="Kim K."/>
            <person name="Kim J.F."/>
        </authorList>
    </citation>
    <scope>NUCLEOTIDE SEQUENCE [LARGE SCALE GENOMIC DNA]</scope>
    <source>
        <strain evidence="11 12">FR1436</strain>
    </source>
</reference>
<evidence type="ECO:0000256" key="8">
    <source>
        <dbReference type="ARBA" id="ARBA00023004"/>
    </source>
</evidence>
<keyword evidence="5" id="KW-0201">Cytochrome c-type biogenesis</keyword>
<keyword evidence="9" id="KW-0472">Membrane</keyword>
<accession>A0A1A9GLW2</accession>
<evidence type="ECO:0000256" key="2">
    <source>
        <dbReference type="ARBA" id="ARBA00022617"/>
    </source>
</evidence>
<evidence type="ECO:0000256" key="4">
    <source>
        <dbReference type="ARBA" id="ARBA00022723"/>
    </source>
</evidence>